<evidence type="ECO:0000256" key="10">
    <source>
        <dbReference type="HAMAP-Rule" id="MF_00463"/>
    </source>
</evidence>
<feature type="binding site" evidence="10">
    <location>
        <position position="172"/>
    </location>
    <ligand>
        <name>[4Fe-4S] cluster</name>
        <dbReference type="ChEBI" id="CHEBI:49883"/>
        <label>3</label>
    </ligand>
</feature>
<feature type="binding site" evidence="10">
    <location>
        <position position="146"/>
    </location>
    <ligand>
        <name>[4Fe-4S] cluster</name>
        <dbReference type="ChEBI" id="CHEBI:49883"/>
        <label>2</label>
    </ligand>
</feature>
<evidence type="ECO:0000256" key="7">
    <source>
        <dbReference type="ARBA" id="ARBA00023004"/>
    </source>
</evidence>
<evidence type="ECO:0000256" key="3">
    <source>
        <dbReference type="ARBA" id="ARBA00022723"/>
    </source>
</evidence>
<dbReference type="PROSITE" id="PS00198">
    <property type="entry name" value="4FE4S_FER_1"/>
    <property type="match status" value="1"/>
</dbReference>
<dbReference type="NCBIfam" id="TIGR01944">
    <property type="entry name" value="rnfB"/>
    <property type="match status" value="1"/>
</dbReference>
<dbReference type="SUPFAM" id="SSF54862">
    <property type="entry name" value="4Fe-4S ferredoxins"/>
    <property type="match status" value="1"/>
</dbReference>
<dbReference type="KEGG" id="taer:GT409_14140"/>
<dbReference type="GO" id="GO:0009055">
    <property type="term" value="F:electron transfer activity"/>
    <property type="evidence" value="ECO:0007669"/>
    <property type="project" value="InterPro"/>
</dbReference>
<keyword evidence="14" id="KW-1185">Reference proteome</keyword>
<dbReference type="InterPro" id="IPR017896">
    <property type="entry name" value="4Fe4S_Fe-S-bd"/>
</dbReference>
<evidence type="ECO:0000256" key="5">
    <source>
        <dbReference type="ARBA" id="ARBA00022967"/>
    </source>
</evidence>
<dbReference type="EMBL" id="CP047593">
    <property type="protein sequence ID" value="QHI70530.1"/>
    <property type="molecule type" value="Genomic_DNA"/>
</dbReference>
<comment type="subcellular location">
    <subcellularLocation>
        <location evidence="10">Cell membrane</location>
    </subcellularLocation>
</comment>
<dbReference type="GO" id="GO:0046872">
    <property type="term" value="F:metal ion binding"/>
    <property type="evidence" value="ECO:0007669"/>
    <property type="project" value="UniProtKB-KW"/>
</dbReference>
<dbReference type="Pfam" id="PF04060">
    <property type="entry name" value="FeS"/>
    <property type="match status" value="1"/>
</dbReference>
<comment type="subunit">
    <text evidence="10">The complex is composed of six subunits: RnfA, RnfB, RnfC, RnfD, RnfE and RnfG.</text>
</comment>
<feature type="region of interest" description="Hydrophobic" evidence="10">
    <location>
        <begin position="1"/>
        <end position="26"/>
    </location>
</feature>
<keyword evidence="3 10" id="KW-0479">Metal-binding</keyword>
<dbReference type="Gene3D" id="3.30.70.20">
    <property type="match status" value="1"/>
</dbReference>
<keyword evidence="7 10" id="KW-0408">Iron</keyword>
<keyword evidence="4 10" id="KW-0677">Repeat</keyword>
<keyword evidence="1 10" id="KW-0813">Transport</keyword>
<accession>A0A6P1M7H1</accession>
<keyword evidence="6 10" id="KW-0249">Electron transport</keyword>
<dbReference type="InterPro" id="IPR057431">
    <property type="entry name" value="LdpA_Fe-S-bd"/>
</dbReference>
<feature type="binding site" evidence="10">
    <location>
        <position position="49"/>
    </location>
    <ligand>
        <name>[4Fe-4S] cluster</name>
        <dbReference type="ChEBI" id="CHEBI:49883"/>
        <label>1</label>
    </ligand>
</feature>
<dbReference type="PROSITE" id="PS51379">
    <property type="entry name" value="4FE4S_FER_2"/>
    <property type="match status" value="2"/>
</dbReference>
<keyword evidence="2 10" id="KW-0004">4Fe-4S</keyword>
<feature type="binding site" evidence="10">
    <location>
        <position position="179"/>
    </location>
    <ligand>
        <name>[4Fe-4S] cluster</name>
        <dbReference type="ChEBI" id="CHEBI:49883"/>
        <label>2</label>
    </ligand>
</feature>
<name>A0A6P1M7H1_9BACT</name>
<feature type="binding site" evidence="10">
    <location>
        <position position="150"/>
    </location>
    <ligand>
        <name>[4Fe-4S] cluster</name>
        <dbReference type="ChEBI" id="CHEBI:49883"/>
        <label>3</label>
    </ligand>
</feature>
<dbReference type="InterPro" id="IPR017900">
    <property type="entry name" value="4Fe4S_Fe_S_CS"/>
</dbReference>
<dbReference type="RefSeq" id="WP_160629704.1">
    <property type="nucleotide sequence ID" value="NZ_CP047593.1"/>
</dbReference>
<feature type="domain" description="4Fe-4S ferredoxin-type" evidence="11">
    <location>
        <begin position="160"/>
        <end position="189"/>
    </location>
</feature>
<feature type="binding site" evidence="10">
    <location>
        <position position="140"/>
    </location>
    <ligand>
        <name>[4Fe-4S] cluster</name>
        <dbReference type="ChEBI" id="CHEBI:49883"/>
        <label>2</label>
    </ligand>
</feature>
<dbReference type="Pfam" id="PF25160">
    <property type="entry name" value="LdpA_Fe-S-bd"/>
    <property type="match status" value="1"/>
</dbReference>
<feature type="binding site" evidence="10">
    <location>
        <position position="52"/>
    </location>
    <ligand>
        <name>[4Fe-4S] cluster</name>
        <dbReference type="ChEBI" id="CHEBI:49883"/>
        <label>1</label>
    </ligand>
</feature>
<evidence type="ECO:0000313" key="13">
    <source>
        <dbReference type="EMBL" id="QHI70530.1"/>
    </source>
</evidence>
<evidence type="ECO:0000256" key="9">
    <source>
        <dbReference type="ARBA" id="ARBA00023136"/>
    </source>
</evidence>
<organism evidence="13 14">
    <name type="scientific">Tichowtungia aerotolerans</name>
    <dbReference type="NCBI Taxonomy" id="2697043"/>
    <lineage>
        <taxon>Bacteria</taxon>
        <taxon>Pseudomonadati</taxon>
        <taxon>Kiritimatiellota</taxon>
        <taxon>Tichowtungiia</taxon>
        <taxon>Tichowtungiales</taxon>
        <taxon>Tichowtungiaceae</taxon>
        <taxon>Tichowtungia</taxon>
    </lineage>
</organism>
<evidence type="ECO:0000259" key="11">
    <source>
        <dbReference type="PROSITE" id="PS51379"/>
    </source>
</evidence>
<proteinExistence type="inferred from homology"/>
<comment type="cofactor">
    <cofactor evidence="10">
        <name>[4Fe-4S] cluster</name>
        <dbReference type="ChEBI" id="CHEBI:49883"/>
    </cofactor>
    <text evidence="10">Binds 3 [4Fe-4S] clusters.</text>
</comment>
<evidence type="ECO:0000313" key="14">
    <source>
        <dbReference type="Proteomes" id="UP000464954"/>
    </source>
</evidence>
<feature type="binding site" evidence="10">
    <location>
        <position position="169"/>
    </location>
    <ligand>
        <name>[4Fe-4S] cluster</name>
        <dbReference type="ChEBI" id="CHEBI:49883"/>
        <label>3</label>
    </ligand>
</feature>
<dbReference type="Proteomes" id="UP000464954">
    <property type="component" value="Chromosome"/>
</dbReference>
<evidence type="ECO:0000256" key="4">
    <source>
        <dbReference type="ARBA" id="ARBA00022737"/>
    </source>
</evidence>
<dbReference type="PANTHER" id="PTHR43560">
    <property type="entry name" value="ION-TRANSLOCATING OXIDOREDUCTASE COMPLEX SUBUNIT B"/>
    <property type="match status" value="1"/>
</dbReference>
<dbReference type="PROSITE" id="PS51656">
    <property type="entry name" value="4FE4S"/>
    <property type="match status" value="1"/>
</dbReference>
<keyword evidence="10" id="KW-1003">Cell membrane</keyword>
<dbReference type="Gene3D" id="1.10.15.40">
    <property type="entry name" value="Electron transport complex subunit B, putative Fe-S cluster"/>
    <property type="match status" value="1"/>
</dbReference>
<feature type="binding site" evidence="10">
    <location>
        <position position="74"/>
    </location>
    <ligand>
        <name>[4Fe-4S] cluster</name>
        <dbReference type="ChEBI" id="CHEBI:49883"/>
        <label>1</label>
    </ligand>
</feature>
<comment type="similarity">
    <text evidence="10">Belongs to the 4Fe4S bacterial-type ferredoxin family. RnfB subfamily.</text>
</comment>
<feature type="binding site" evidence="10">
    <location>
        <position position="136"/>
    </location>
    <ligand>
        <name>[4Fe-4S] cluster</name>
        <dbReference type="ChEBI" id="CHEBI:49883"/>
        <label>2</label>
    </ligand>
</feature>
<evidence type="ECO:0000259" key="12">
    <source>
        <dbReference type="PROSITE" id="PS51656"/>
    </source>
</evidence>
<gene>
    <name evidence="10" type="primary">rnfB</name>
    <name evidence="13" type="ORF">GT409_14140</name>
</gene>
<reference evidence="13 14" key="1">
    <citation type="submission" date="2020-01" db="EMBL/GenBank/DDBJ databases">
        <title>Ponticoccus aerotolerans gen. nov., sp. nov., an anaerobic bacterium and proposal of Ponticoccusceae fam. nov., Ponticoccusles ord. nov. and Ponticoccuse classis nov. in the phylum Kiritimatiellaeota.</title>
        <authorList>
            <person name="Zhou L.Y."/>
            <person name="Du Z.J."/>
        </authorList>
    </citation>
    <scope>NUCLEOTIDE SEQUENCE [LARGE SCALE GENOMIC DNA]</scope>
    <source>
        <strain evidence="13 14">S-5007</strain>
    </source>
</reference>
<dbReference type="EC" id="7.-.-.-" evidence="10"/>
<dbReference type="AlphaFoldDB" id="A0A6P1M7H1"/>
<dbReference type="InterPro" id="IPR050395">
    <property type="entry name" value="4Fe4S_Ferredoxin_RnfB"/>
</dbReference>
<dbReference type="HAMAP" id="MF_00463">
    <property type="entry name" value="RsxB_RnfB"/>
    <property type="match status" value="1"/>
</dbReference>
<evidence type="ECO:0000256" key="1">
    <source>
        <dbReference type="ARBA" id="ARBA00022448"/>
    </source>
</evidence>
<dbReference type="InterPro" id="IPR007202">
    <property type="entry name" value="4Fe-4S_dom"/>
</dbReference>
<dbReference type="GO" id="GO:0005886">
    <property type="term" value="C:plasma membrane"/>
    <property type="evidence" value="ECO:0007669"/>
    <property type="project" value="UniProtKB-SubCell"/>
</dbReference>
<dbReference type="GO" id="GO:0051539">
    <property type="term" value="F:4 iron, 4 sulfur cluster binding"/>
    <property type="evidence" value="ECO:0007669"/>
    <property type="project" value="UniProtKB-UniRule"/>
</dbReference>
<protein>
    <recommendedName>
        <fullName evidence="10">Ion-translocating oxidoreductase complex subunit B</fullName>
        <ecNumber evidence="10">7.-.-.-</ecNumber>
    </recommendedName>
    <alternativeName>
        <fullName evidence="10">Rnf electron transport complex subunit B</fullName>
    </alternativeName>
</protein>
<comment type="caution">
    <text evidence="10">Lacks conserved residue(s) required for the propagation of feature annotation.</text>
</comment>
<feature type="domain" description="4Fe-4S ferredoxin-type" evidence="11">
    <location>
        <begin position="125"/>
        <end position="159"/>
    </location>
</feature>
<dbReference type="PANTHER" id="PTHR43560:SF1">
    <property type="entry name" value="ION-TRANSLOCATING OXIDOREDUCTASE COMPLEX SUBUNIT B"/>
    <property type="match status" value="1"/>
</dbReference>
<comment type="function">
    <text evidence="10">Part of a membrane-bound complex that couples electron transfer with translocation of ions across the membrane.</text>
</comment>
<feature type="binding site" evidence="10">
    <location>
        <position position="57"/>
    </location>
    <ligand>
        <name>[4Fe-4S] cluster</name>
        <dbReference type="ChEBI" id="CHEBI:49883"/>
        <label>1</label>
    </ligand>
</feature>
<evidence type="ECO:0000256" key="2">
    <source>
        <dbReference type="ARBA" id="ARBA00022485"/>
    </source>
</evidence>
<evidence type="ECO:0000256" key="6">
    <source>
        <dbReference type="ARBA" id="ARBA00022982"/>
    </source>
</evidence>
<keyword evidence="5 10" id="KW-1278">Translocase</keyword>
<dbReference type="InterPro" id="IPR010207">
    <property type="entry name" value="Elect_transpt_cplx_RnfB/RsxB"/>
</dbReference>
<evidence type="ECO:0000256" key="8">
    <source>
        <dbReference type="ARBA" id="ARBA00023014"/>
    </source>
</evidence>
<keyword evidence="9 10" id="KW-0472">Membrane</keyword>
<keyword evidence="8 10" id="KW-0411">Iron-sulfur</keyword>
<feature type="domain" description="4Fe-4S" evidence="12">
    <location>
        <begin position="32"/>
        <end position="91"/>
    </location>
</feature>
<dbReference type="GO" id="GO:0022900">
    <property type="term" value="P:electron transport chain"/>
    <property type="evidence" value="ECO:0007669"/>
    <property type="project" value="UniProtKB-UniRule"/>
</dbReference>
<sequence>MTIIFAALIFAVVLGALLAVIIGIAAKVFAVETDPRIETVTDMLPGANCGGCGFAGCADFAKAIVENGNSPTQCPVASAEDATRIAEYLGIKAEEKEKVVAVVKCSGSIGVTVRSPYNGVGDCRSAVVVAGGAKGCDYGCIGFASCARACPFDAIEMRDGLAVVHPDLCVGCGKCVDTCPKNLIELVPASVDVHIYCNSPEKGALKRKVCQTACIGCRKCAKAADSEDQINIKGFLLEVNYDNPPLPDLVEKTGCPTTALRLASKHAAGGYEKGVSK</sequence>
<feature type="binding site" evidence="10">
    <location>
        <position position="175"/>
    </location>
    <ligand>
        <name>[4Fe-4S] cluster</name>
        <dbReference type="ChEBI" id="CHEBI:49883"/>
        <label>3</label>
    </ligand>
</feature>